<evidence type="ECO:0000256" key="5">
    <source>
        <dbReference type="ARBA" id="ARBA00022821"/>
    </source>
</evidence>
<dbReference type="InterPro" id="IPR032675">
    <property type="entry name" value="LRR_dom_sf"/>
</dbReference>
<dbReference type="eggNOG" id="KOG4658">
    <property type="taxonomic scope" value="Eukaryota"/>
</dbReference>
<dbReference type="PRINTS" id="PR00364">
    <property type="entry name" value="DISEASERSIST"/>
</dbReference>
<dbReference type="Proteomes" id="UP000008022">
    <property type="component" value="Unassembled WGS sequence"/>
</dbReference>
<dbReference type="EnsemblPlants" id="ORUFI10G01460.1">
    <property type="protein sequence ID" value="ORUFI10G01460.1"/>
    <property type="gene ID" value="ORUFI10G01460"/>
</dbReference>
<dbReference type="Gene3D" id="3.40.50.300">
    <property type="entry name" value="P-loop containing nucleotide triphosphate hydrolases"/>
    <property type="match status" value="1"/>
</dbReference>
<dbReference type="Gene3D" id="1.10.10.10">
    <property type="entry name" value="Winged helix-like DNA-binding domain superfamily/Winged helix DNA-binding domain"/>
    <property type="match status" value="1"/>
</dbReference>
<dbReference type="PANTHER" id="PTHR23155:SF1167">
    <property type="entry name" value="OS08G0412100 PROTEIN"/>
    <property type="match status" value="1"/>
</dbReference>
<evidence type="ECO:0000256" key="1">
    <source>
        <dbReference type="ARBA" id="ARBA00008894"/>
    </source>
</evidence>
<feature type="domain" description="Disease resistance N-terminal" evidence="8">
    <location>
        <begin position="11"/>
        <end position="96"/>
    </location>
</feature>
<protein>
    <submittedName>
        <fullName evidence="11">Uncharacterized protein</fullName>
    </submittedName>
</protein>
<evidence type="ECO:0000313" key="11">
    <source>
        <dbReference type="EnsemblPlants" id="ORUFI10G01460.1"/>
    </source>
</evidence>
<dbReference type="GO" id="GO:0002758">
    <property type="term" value="P:innate immune response-activating signaling pathway"/>
    <property type="evidence" value="ECO:0007669"/>
    <property type="project" value="UniProtKB-ARBA"/>
</dbReference>
<dbReference type="InterPro" id="IPR002182">
    <property type="entry name" value="NB-ARC"/>
</dbReference>
<dbReference type="InterPro" id="IPR036388">
    <property type="entry name" value="WH-like_DNA-bd_sf"/>
</dbReference>
<dbReference type="Gene3D" id="3.80.10.10">
    <property type="entry name" value="Ribonuclease Inhibitor"/>
    <property type="match status" value="1"/>
</dbReference>
<dbReference type="Gene3D" id="1.20.5.4130">
    <property type="match status" value="1"/>
</dbReference>
<accession>A0A0E0QVY9</accession>
<keyword evidence="5" id="KW-0611">Plant defense</keyword>
<keyword evidence="6" id="KW-0175">Coiled coil</keyword>
<dbReference type="FunFam" id="3.40.50.300:FF:001091">
    <property type="entry name" value="Probable disease resistance protein At1g61300"/>
    <property type="match status" value="1"/>
</dbReference>
<dbReference type="HOGENOM" id="CLU_000837_25_2_1"/>
<dbReference type="AlphaFoldDB" id="A0A0E0QVY9"/>
<evidence type="ECO:0000256" key="6">
    <source>
        <dbReference type="ARBA" id="ARBA00023054"/>
    </source>
</evidence>
<dbReference type="InterPro" id="IPR042197">
    <property type="entry name" value="Apaf_helical"/>
</dbReference>
<proteinExistence type="inferred from homology"/>
<dbReference type="SUPFAM" id="SSF52058">
    <property type="entry name" value="L domain-like"/>
    <property type="match status" value="1"/>
</dbReference>
<dbReference type="Pfam" id="PF23559">
    <property type="entry name" value="WHD_DRP"/>
    <property type="match status" value="1"/>
</dbReference>
<keyword evidence="12" id="KW-1185">Reference proteome</keyword>
<dbReference type="InterPro" id="IPR041118">
    <property type="entry name" value="Rx_N"/>
</dbReference>
<dbReference type="Gene3D" id="1.10.8.430">
    <property type="entry name" value="Helical domain of apoptotic protease-activating factors"/>
    <property type="match status" value="1"/>
</dbReference>
<keyword evidence="4" id="KW-0547">Nucleotide-binding</keyword>
<evidence type="ECO:0000313" key="12">
    <source>
        <dbReference type="Proteomes" id="UP000008022"/>
    </source>
</evidence>
<keyword evidence="3" id="KW-0677">Repeat</keyword>
<dbReference type="OMA" id="SEDCGMN"/>
<evidence type="ECO:0000259" key="9">
    <source>
        <dbReference type="Pfam" id="PF23559"/>
    </source>
</evidence>
<dbReference type="Pfam" id="PF00931">
    <property type="entry name" value="NB-ARC"/>
    <property type="match status" value="1"/>
</dbReference>
<reference evidence="11" key="2">
    <citation type="submission" date="2015-06" db="UniProtKB">
        <authorList>
            <consortium name="EnsemblPlants"/>
        </authorList>
    </citation>
    <scope>IDENTIFICATION</scope>
</reference>
<dbReference type="GO" id="GO:0042742">
    <property type="term" value="P:defense response to bacterium"/>
    <property type="evidence" value="ECO:0007669"/>
    <property type="project" value="UniProtKB-ARBA"/>
</dbReference>
<comment type="similarity">
    <text evidence="1">Belongs to the disease resistance NB-LRR family.</text>
</comment>
<dbReference type="CDD" id="cd14798">
    <property type="entry name" value="RX-CC_like"/>
    <property type="match status" value="1"/>
</dbReference>
<dbReference type="SUPFAM" id="SSF52540">
    <property type="entry name" value="P-loop containing nucleoside triphosphate hydrolases"/>
    <property type="match status" value="1"/>
</dbReference>
<dbReference type="Pfam" id="PF18052">
    <property type="entry name" value="Rx_N"/>
    <property type="match status" value="1"/>
</dbReference>
<dbReference type="InterPro" id="IPR044974">
    <property type="entry name" value="Disease_R_plants"/>
</dbReference>
<dbReference type="GO" id="GO:0043531">
    <property type="term" value="F:ADP binding"/>
    <property type="evidence" value="ECO:0007669"/>
    <property type="project" value="InterPro"/>
</dbReference>
<dbReference type="GO" id="GO:0009626">
    <property type="term" value="P:plant-type hypersensitive response"/>
    <property type="evidence" value="ECO:0007669"/>
    <property type="project" value="UniProtKB-ARBA"/>
</dbReference>
<evidence type="ECO:0000259" key="7">
    <source>
        <dbReference type="Pfam" id="PF00931"/>
    </source>
</evidence>
<dbReference type="InterPro" id="IPR055414">
    <property type="entry name" value="LRR_R13L4/SHOC2-like"/>
</dbReference>
<reference evidence="12" key="1">
    <citation type="submission" date="2013-06" db="EMBL/GenBank/DDBJ databases">
        <authorList>
            <person name="Zhao Q."/>
        </authorList>
    </citation>
    <scope>NUCLEOTIDE SEQUENCE</scope>
    <source>
        <strain evidence="12">cv. W1943</strain>
    </source>
</reference>
<feature type="domain" description="Disease resistance protein winged helix" evidence="9">
    <location>
        <begin position="441"/>
        <end position="512"/>
    </location>
</feature>
<evidence type="ECO:0000256" key="4">
    <source>
        <dbReference type="ARBA" id="ARBA00022741"/>
    </source>
</evidence>
<dbReference type="FunFam" id="1.10.10.10:FF:000322">
    <property type="entry name" value="Probable disease resistance protein At1g63360"/>
    <property type="match status" value="1"/>
</dbReference>
<evidence type="ECO:0000259" key="10">
    <source>
        <dbReference type="Pfam" id="PF23598"/>
    </source>
</evidence>
<dbReference type="Gramene" id="ORUFI10G01460.1">
    <property type="protein sequence ID" value="ORUFI10G01460.1"/>
    <property type="gene ID" value="ORUFI10G01460"/>
</dbReference>
<keyword evidence="2" id="KW-0433">Leucine-rich repeat</keyword>
<dbReference type="InterPro" id="IPR038005">
    <property type="entry name" value="RX-like_CC"/>
</dbReference>
<evidence type="ECO:0000256" key="3">
    <source>
        <dbReference type="ARBA" id="ARBA00022737"/>
    </source>
</evidence>
<dbReference type="PANTHER" id="PTHR23155">
    <property type="entry name" value="DISEASE RESISTANCE PROTEIN RP"/>
    <property type="match status" value="1"/>
</dbReference>
<name>A0A0E0QVY9_ORYRU</name>
<sequence length="1004" mass="113563">MDIVVSVSHGALGPLLGKLNTLLVDECARLKGVHREIRSLRSELSNMHAALHKYTSLEDPDIQVKTWTSELRELAYDIEDCIDKFMHQLGANDDQHHTSNGVKDFFGKSAKRLKTLGSRHNIAAEIEELKMRVISVRDQKNNYKLDDIFCSSSSNTNAFVDPRLAALFAEENHLVGIDSPRDELVNWLDADSRLIKHRKVLSIVGFGGLGKTTLANEVYRRVKIHFDCPAFTSVSQKPDMKKIFKDIIYHMPTKDAFLKDIDTWNEKKFIEKLRELLVDKRYLVIIDDVWSISAWKAISVVFPENGSSIIIVTTRISDVGRSCCLNGIDRNFEMEPLSEIHSRRLFCQRIFSTDEDGCPDILQEVSTDILKKCGGIPLAIISISGLLSNRPIIKEEWEKVKESIGFVLDKNQNLEGMKSILSLSYNDLPNYFKACLIYLCIFPEDYIIETNMLLRRWIAEGFVSEDCGMNLEDVAESYFCELVNRSLVQPVDIRFDSKARACRVHDIMLELITSKATEENFITLLRGQTRKTNLHGYVRRLSIQDTDNDLSSLLVNKDLSHVRSLTCFGGNMNLLPQLARFEAIRVLEFEGSMNLEQYDLENTDKLFQLKYLSLRGSDISHIPRQIAKLQNLLTLDISETFVEELPTELCLLKKLLHLFGNSLKLPDGIGNMRNLQVLTGINISNSSASTVPELGELTSLRDLKISLSDKLSKCKTKEEMLLASLCKLSSYKLQSLHIIYNSSDDLLERWFPIPCFLRLFRMSTNHFLPQLPKWIKPSLTKMAYLNINLREIKEEDMETLGDLPALLCLEIWLEPNPKKQLTVQSTGFPCLKEFLLVCGDHDGGAYLTFGKGAMPKLEKLEIPFHVLMAKSHGKGSPKGGRATEDYGHGPSASRRLQYGFNKVLASSTASNALRGKEAPKGGGLLNNVAKTTRGLYVLIPSLRWLQSREKQVQIPTILDLPSSEQMQKRSKRIIAKRVIITGVQRMTMLLTPDIVASHDLSGNP</sequence>
<dbReference type="InterPro" id="IPR027417">
    <property type="entry name" value="P-loop_NTPase"/>
</dbReference>
<dbReference type="STRING" id="4529.A0A0E0QVY9"/>
<feature type="domain" description="Disease resistance R13L4/SHOC-2-like LRR" evidence="10">
    <location>
        <begin position="561"/>
        <end position="871"/>
    </location>
</feature>
<evidence type="ECO:0000259" key="8">
    <source>
        <dbReference type="Pfam" id="PF18052"/>
    </source>
</evidence>
<feature type="domain" description="NB-ARC" evidence="7">
    <location>
        <begin position="196"/>
        <end position="353"/>
    </location>
</feature>
<dbReference type="Pfam" id="PF23598">
    <property type="entry name" value="LRR_14"/>
    <property type="match status" value="1"/>
</dbReference>
<evidence type="ECO:0000256" key="2">
    <source>
        <dbReference type="ARBA" id="ARBA00022614"/>
    </source>
</evidence>
<organism evidence="11 12">
    <name type="scientific">Oryza rufipogon</name>
    <name type="common">Brownbeard rice</name>
    <name type="synonym">Asian wild rice</name>
    <dbReference type="NCBI Taxonomy" id="4529"/>
    <lineage>
        <taxon>Eukaryota</taxon>
        <taxon>Viridiplantae</taxon>
        <taxon>Streptophyta</taxon>
        <taxon>Embryophyta</taxon>
        <taxon>Tracheophyta</taxon>
        <taxon>Spermatophyta</taxon>
        <taxon>Magnoliopsida</taxon>
        <taxon>Liliopsida</taxon>
        <taxon>Poales</taxon>
        <taxon>Poaceae</taxon>
        <taxon>BOP clade</taxon>
        <taxon>Oryzoideae</taxon>
        <taxon>Oryzeae</taxon>
        <taxon>Oryzinae</taxon>
        <taxon>Oryza</taxon>
    </lineage>
</organism>
<dbReference type="InterPro" id="IPR058922">
    <property type="entry name" value="WHD_DRP"/>
</dbReference>